<keyword evidence="3" id="KW-0808">Transferase</keyword>
<dbReference type="NCBIfam" id="NF006799">
    <property type="entry name" value="PRK09302.1"/>
    <property type="match status" value="1"/>
</dbReference>
<dbReference type="PIRSF" id="PIRSF039117">
    <property type="entry name" value="KaiC"/>
    <property type="match status" value="1"/>
</dbReference>
<dbReference type="EMBL" id="CP003051">
    <property type="protein sequence ID" value="AGA89781.1"/>
    <property type="molecule type" value="Genomic_DNA"/>
</dbReference>
<dbReference type="PATRIC" id="fig|765912.4.peg.928"/>
<evidence type="ECO:0000256" key="5">
    <source>
        <dbReference type="ARBA" id="ARBA00022777"/>
    </source>
</evidence>
<protein>
    <recommendedName>
        <fullName evidence="1">non-specific serine/threonine protein kinase</fullName>
        <ecNumber evidence="1">2.7.11.1</ecNumber>
    </recommendedName>
</protein>
<dbReference type="HOGENOM" id="CLU_023669_4_1_6"/>
<dbReference type="PRINTS" id="PR01874">
    <property type="entry name" value="DNAREPAIRADA"/>
</dbReference>
<dbReference type="PANTHER" id="PTHR42926:SF1">
    <property type="entry name" value="CIRCADIAN CLOCK OSCILLATOR PROTEIN KAIC 1"/>
    <property type="match status" value="1"/>
</dbReference>
<dbReference type="InterPro" id="IPR051347">
    <property type="entry name" value="Circadian_clock_KaiC-rel"/>
</dbReference>
<dbReference type="AlphaFoldDB" id="L0GUV7"/>
<dbReference type="PANTHER" id="PTHR42926">
    <property type="match status" value="1"/>
</dbReference>
<dbReference type="InterPro" id="IPR014774">
    <property type="entry name" value="KaiC-like_dom"/>
</dbReference>
<feature type="coiled-coil region" evidence="7">
    <location>
        <begin position="496"/>
        <end position="562"/>
    </location>
</feature>
<sequence length="571" mass="61985">MSAELETPDNETATSARADFAATGIEGLDRILQGGVPASRPTLLRGAAGTGKTVIALTFLCQGIAAGETAVLVTFDESPEALIAHAEGFGFPAGRHVDENRLRILDMRPNRDEVQVGETIELTVVLARIGYALDNLSASRLVIDAIDGIEANFASYPTLRTELARVFDWIRDRGVTSVITTGERDEFSTRYGLEDYIADCVIALKQEVANRVMTRVLRVVKRRGGAHQSNEYPFLLDSDGLFLVPVTGSTLTAKVSEKHLSTGVPGLDAMLGGAGPYQGSTLLISGHAGAGKTSLACSFVRAACEADLKVLYISFEESVDELILHQRSLGIDLARYRDGGRRKGLVLQPIRAVELGQEEHLMRIIRLVAEHRPAVVVFDPISTLGGRKHDDPTAKELLLRLLHILKAEGVTTLATELLSDDGSGASPLDISSMIDVWIRLRRHENDGEINRLITVVKARGLPISNQVKEFRLSDDGITIEEPYLGVGGIAYGTARLTRMTEDEAEIEQLTQELERARQAREGLEDVATAAARLAHVEGNNKAAGLDRKIAQIERRLAQITRVRAAVSRGRA</sequence>
<keyword evidence="4" id="KW-0677">Repeat</keyword>
<dbReference type="GO" id="GO:0004674">
    <property type="term" value="F:protein serine/threonine kinase activity"/>
    <property type="evidence" value="ECO:0007669"/>
    <property type="project" value="UniProtKB-EC"/>
</dbReference>
<dbReference type="InterPro" id="IPR030665">
    <property type="entry name" value="KaiC"/>
</dbReference>
<dbReference type="OrthoDB" id="9783783at2"/>
<keyword evidence="2" id="KW-0597">Phosphoprotein</keyword>
<evidence type="ECO:0000256" key="2">
    <source>
        <dbReference type="ARBA" id="ARBA00022553"/>
    </source>
</evidence>
<organism evidence="9 10">
    <name type="scientific">Thioflavicoccus mobilis 8321</name>
    <dbReference type="NCBI Taxonomy" id="765912"/>
    <lineage>
        <taxon>Bacteria</taxon>
        <taxon>Pseudomonadati</taxon>
        <taxon>Pseudomonadota</taxon>
        <taxon>Gammaproteobacteria</taxon>
        <taxon>Chromatiales</taxon>
        <taxon>Chromatiaceae</taxon>
        <taxon>Thioflavicoccus</taxon>
    </lineage>
</organism>
<gene>
    <name evidence="9" type="ORF">Thimo_0955</name>
</gene>
<accession>L0GUV7</accession>
<dbReference type="eggNOG" id="COG0467">
    <property type="taxonomic scope" value="Bacteria"/>
</dbReference>
<keyword evidence="7" id="KW-0175">Coiled coil</keyword>
<dbReference type="Gene3D" id="3.40.50.300">
    <property type="entry name" value="P-loop containing nucleotide triphosphate hydrolases"/>
    <property type="match status" value="2"/>
</dbReference>
<dbReference type="KEGG" id="tmb:Thimo_0955"/>
<evidence type="ECO:0000313" key="10">
    <source>
        <dbReference type="Proteomes" id="UP000010816"/>
    </source>
</evidence>
<dbReference type="GO" id="GO:0016787">
    <property type="term" value="F:hydrolase activity"/>
    <property type="evidence" value="ECO:0007669"/>
    <property type="project" value="UniProtKB-KW"/>
</dbReference>
<evidence type="ECO:0000256" key="3">
    <source>
        <dbReference type="ARBA" id="ARBA00022679"/>
    </source>
</evidence>
<dbReference type="PROSITE" id="PS51146">
    <property type="entry name" value="KAIC"/>
    <property type="match status" value="2"/>
</dbReference>
<feature type="domain" description="KaiC" evidence="8">
    <location>
        <begin position="19"/>
        <end position="257"/>
    </location>
</feature>
<dbReference type="EC" id="2.7.11.1" evidence="1"/>
<dbReference type="InterPro" id="IPR010624">
    <property type="entry name" value="KaiC_dom"/>
</dbReference>
<dbReference type="InterPro" id="IPR027417">
    <property type="entry name" value="P-loop_NTPase"/>
</dbReference>
<keyword evidence="5" id="KW-0418">Kinase</keyword>
<evidence type="ECO:0000259" key="8">
    <source>
        <dbReference type="PROSITE" id="PS51146"/>
    </source>
</evidence>
<dbReference type="GO" id="GO:0005524">
    <property type="term" value="F:ATP binding"/>
    <property type="evidence" value="ECO:0007669"/>
    <property type="project" value="InterPro"/>
</dbReference>
<proteinExistence type="predicted"/>
<feature type="domain" description="KaiC" evidence="8">
    <location>
        <begin position="258"/>
        <end position="493"/>
    </location>
</feature>
<name>L0GUV7_9GAMM</name>
<dbReference type="SUPFAM" id="SSF52540">
    <property type="entry name" value="P-loop containing nucleoside triphosphate hydrolases"/>
    <property type="match status" value="2"/>
</dbReference>
<dbReference type="Pfam" id="PF06745">
    <property type="entry name" value="ATPase"/>
    <property type="match status" value="2"/>
</dbReference>
<evidence type="ECO:0000256" key="4">
    <source>
        <dbReference type="ARBA" id="ARBA00022737"/>
    </source>
</evidence>
<evidence type="ECO:0000256" key="7">
    <source>
        <dbReference type="SAM" id="Coils"/>
    </source>
</evidence>
<dbReference type="RefSeq" id="WP_015279926.1">
    <property type="nucleotide sequence ID" value="NC_019940.1"/>
</dbReference>
<reference evidence="9 10" key="1">
    <citation type="submission" date="2011-09" db="EMBL/GenBank/DDBJ databases">
        <title>Complete sequence of chromosome of Thioflavicoccus mobilis 8321.</title>
        <authorList>
            <consortium name="US DOE Joint Genome Institute"/>
            <person name="Lucas S."/>
            <person name="Han J."/>
            <person name="Lapidus A."/>
            <person name="Cheng J.-F."/>
            <person name="Goodwin L."/>
            <person name="Pitluck S."/>
            <person name="Peters L."/>
            <person name="Ovchinnikova G."/>
            <person name="Lu M."/>
            <person name="Detter J.C."/>
            <person name="Han C."/>
            <person name="Tapia R."/>
            <person name="Land M."/>
            <person name="Hauser L."/>
            <person name="Kyrpides N."/>
            <person name="Ivanova N."/>
            <person name="Pagani I."/>
            <person name="Vogl K."/>
            <person name="Liu Z."/>
            <person name="Imhoff J."/>
            <person name="Thiel V."/>
            <person name="Frigaard N.-U."/>
            <person name="Bryant D."/>
            <person name="Woyke T."/>
        </authorList>
    </citation>
    <scope>NUCLEOTIDE SEQUENCE [LARGE SCALE GENOMIC DNA]</scope>
    <source>
        <strain evidence="9 10">8321</strain>
    </source>
</reference>
<dbReference type="Proteomes" id="UP000010816">
    <property type="component" value="Chromosome"/>
</dbReference>
<keyword evidence="10" id="KW-1185">Reference proteome</keyword>
<dbReference type="STRING" id="765912.Thimo_0955"/>
<keyword evidence="6" id="KW-0378">Hydrolase</keyword>
<evidence type="ECO:0000313" key="9">
    <source>
        <dbReference type="EMBL" id="AGA89781.1"/>
    </source>
</evidence>
<evidence type="ECO:0000256" key="1">
    <source>
        <dbReference type="ARBA" id="ARBA00012513"/>
    </source>
</evidence>
<dbReference type="SMART" id="SM00382">
    <property type="entry name" value="AAA"/>
    <property type="match status" value="2"/>
</dbReference>
<dbReference type="InterPro" id="IPR003593">
    <property type="entry name" value="AAA+_ATPase"/>
</dbReference>
<evidence type="ECO:0000256" key="6">
    <source>
        <dbReference type="ARBA" id="ARBA00022801"/>
    </source>
</evidence>